<accession>A0A6V7RL26</accession>
<feature type="compositionally biased region" description="Basic and acidic residues" evidence="1">
    <location>
        <begin position="73"/>
        <end position="124"/>
    </location>
</feature>
<name>A0A6V7RL26_9STAP</name>
<gene>
    <name evidence="2" type="ORF">JEODO184_01337</name>
</gene>
<dbReference type="RefSeq" id="WP_185125842.1">
    <property type="nucleotide sequence ID" value="NZ_CAJEWD010000008.1"/>
</dbReference>
<feature type="compositionally biased region" description="Basic and acidic residues" evidence="1">
    <location>
        <begin position="23"/>
        <end position="41"/>
    </location>
</feature>
<sequence>MELIPIVIIVLGIISSIISGSKQNKDEGKRNIDPSKLEKRQKTAPRRRQFEQETKQPKGFFEELQEALETELNPEKFDKEQTEKKDTSSQKNKEVEKRKPRETIQRSSSKDRSSKDRVETDRSLVKKRAERAKERVATKAYDKRVVAAEGLGRDIAEKARYTLDDSPKKDKKDVVKENEISSKDLTFDSKAVVNGIIMAEILGKPKSRR</sequence>
<dbReference type="AlphaFoldDB" id="A0A6V7RL26"/>
<feature type="region of interest" description="Disordered" evidence="1">
    <location>
        <begin position="20"/>
        <end position="137"/>
    </location>
</feature>
<keyword evidence="3" id="KW-1185">Reference proteome</keyword>
<evidence type="ECO:0000313" key="2">
    <source>
        <dbReference type="EMBL" id="CAD2078262.1"/>
    </source>
</evidence>
<protein>
    <submittedName>
        <fullName evidence="2">Uncharacterized protein</fullName>
    </submittedName>
</protein>
<evidence type="ECO:0000256" key="1">
    <source>
        <dbReference type="SAM" id="MobiDB-lite"/>
    </source>
</evidence>
<dbReference type="EMBL" id="CAJEWD010000008">
    <property type="protein sequence ID" value="CAD2078262.1"/>
    <property type="molecule type" value="Genomic_DNA"/>
</dbReference>
<organism evidence="2 3">
    <name type="scientific">Jeotgalicoccus meleagridis</name>
    <dbReference type="NCBI Taxonomy" id="2759181"/>
    <lineage>
        <taxon>Bacteria</taxon>
        <taxon>Bacillati</taxon>
        <taxon>Bacillota</taxon>
        <taxon>Bacilli</taxon>
        <taxon>Bacillales</taxon>
        <taxon>Staphylococcaceae</taxon>
        <taxon>Jeotgalicoccus</taxon>
    </lineage>
</organism>
<proteinExistence type="predicted"/>
<reference evidence="2 3" key="1">
    <citation type="submission" date="2020-07" db="EMBL/GenBank/DDBJ databases">
        <authorList>
            <person name="Criscuolo A."/>
        </authorList>
    </citation>
    <scope>NUCLEOTIDE SEQUENCE [LARGE SCALE GENOMIC DNA]</scope>
    <source>
        <strain evidence="2">CIP111649</strain>
    </source>
</reference>
<dbReference type="Proteomes" id="UP000589351">
    <property type="component" value="Unassembled WGS sequence"/>
</dbReference>
<comment type="caution">
    <text evidence="2">The sequence shown here is derived from an EMBL/GenBank/DDBJ whole genome shotgun (WGS) entry which is preliminary data.</text>
</comment>
<evidence type="ECO:0000313" key="3">
    <source>
        <dbReference type="Proteomes" id="UP000589351"/>
    </source>
</evidence>